<gene>
    <name evidence="1" type="ORF">JP09_006990</name>
</gene>
<protein>
    <submittedName>
        <fullName evidence="1">Uncharacterized protein</fullName>
    </submittedName>
</protein>
<comment type="caution">
    <text evidence="1">The sequence shown here is derived from an EMBL/GenBank/DDBJ whole genome shotgun (WGS) entry which is preliminary data.</text>
</comment>
<organism evidence="1 2">
    <name type="scientific">Dehalogenimonas etheniformans</name>
    <dbReference type="NCBI Taxonomy" id="1536648"/>
    <lineage>
        <taxon>Bacteria</taxon>
        <taxon>Bacillati</taxon>
        <taxon>Chloroflexota</taxon>
        <taxon>Dehalococcoidia</taxon>
        <taxon>Dehalococcoidales</taxon>
        <taxon>Dehalococcoidaceae</taxon>
        <taxon>Dehalogenimonas</taxon>
    </lineage>
</organism>
<reference evidence="1 2" key="1">
    <citation type="journal article" date="2017" name="ISME J.">
        <title>Grape pomace compost harbors organohalide-respiring Dehalogenimonas species with novel reductive dehalogenase genes.</title>
        <authorList>
            <person name="Yang Y."/>
            <person name="Higgins S.A."/>
            <person name="Yan J."/>
            <person name="Simsir B."/>
            <person name="Chourey K."/>
            <person name="Iyer R."/>
            <person name="Hettich R.L."/>
            <person name="Baldwin B."/>
            <person name="Ogles D.M."/>
            <person name="Loffler F.E."/>
        </authorList>
    </citation>
    <scope>NUCLEOTIDE SEQUENCE [LARGE SCALE GENOMIC DNA]</scope>
    <source>
        <strain evidence="1 2">GP</strain>
    </source>
</reference>
<accession>A0A2P5P6Y2</accession>
<dbReference type="Proteomes" id="UP000235653">
    <property type="component" value="Unassembled WGS sequence"/>
</dbReference>
<dbReference type="EMBL" id="JQAN02000010">
    <property type="protein sequence ID" value="PPD58029.1"/>
    <property type="molecule type" value="Genomic_DNA"/>
</dbReference>
<dbReference type="AlphaFoldDB" id="A0A2P5P6Y2"/>
<proteinExistence type="predicted"/>
<sequence length="99" mass="10835">MDRRQETRLAFTTGGVLLVIGLAWLILNDSLGAIGLTVLLMIIPGIAIMVHGIKSFMNTKGEIPIPRSKLKPYDWILITVGLGLSIFVLSAFIRMIDQG</sequence>
<evidence type="ECO:0000313" key="1">
    <source>
        <dbReference type="EMBL" id="PPD58029.1"/>
    </source>
</evidence>
<name>A0A2P5P6Y2_9CHLR</name>
<evidence type="ECO:0000313" key="2">
    <source>
        <dbReference type="Proteomes" id="UP000235653"/>
    </source>
</evidence>
<dbReference type="RefSeq" id="WP_102331039.1">
    <property type="nucleotide sequence ID" value="NZ_CP058566.2"/>
</dbReference>
<keyword evidence="2" id="KW-1185">Reference proteome</keyword>